<dbReference type="GO" id="GO:0005634">
    <property type="term" value="C:nucleus"/>
    <property type="evidence" value="ECO:0007669"/>
    <property type="project" value="UniProtKB-SubCell"/>
</dbReference>
<dbReference type="InterPro" id="IPR003657">
    <property type="entry name" value="WRKY_dom"/>
</dbReference>
<protein>
    <submittedName>
        <fullName evidence="9">WRKY family transcription factor</fullName>
    </submittedName>
</protein>
<evidence type="ECO:0000256" key="1">
    <source>
        <dbReference type="ARBA" id="ARBA00004123"/>
    </source>
</evidence>
<dbReference type="EMBL" id="JARAOO010000003">
    <property type="protein sequence ID" value="KAJ7974126.1"/>
    <property type="molecule type" value="Genomic_DNA"/>
</dbReference>
<feature type="compositionally biased region" description="Low complexity" evidence="7">
    <location>
        <begin position="264"/>
        <end position="289"/>
    </location>
</feature>
<feature type="domain" description="WRKY" evidence="8">
    <location>
        <begin position="171"/>
        <end position="237"/>
    </location>
</feature>
<dbReference type="PANTHER" id="PTHR32096:SF80">
    <property type="entry name" value="WRKY TRANSCRIPTION FACTOR 27-RELATED"/>
    <property type="match status" value="1"/>
</dbReference>
<dbReference type="KEGG" id="qsa:O6P43_004247"/>
<dbReference type="Gene3D" id="2.20.25.80">
    <property type="entry name" value="WRKY domain"/>
    <property type="match status" value="1"/>
</dbReference>
<gene>
    <name evidence="9" type="ORF">O6P43_004247</name>
</gene>
<comment type="similarity">
    <text evidence="6">Belongs to the WRKY group II-e family.</text>
</comment>
<proteinExistence type="inferred from homology"/>
<feature type="compositionally biased region" description="Polar residues" evidence="7">
    <location>
        <begin position="138"/>
        <end position="154"/>
    </location>
</feature>
<feature type="compositionally biased region" description="Basic residues" evidence="7">
    <location>
        <begin position="155"/>
        <end position="165"/>
    </location>
</feature>
<keyword evidence="2" id="KW-0805">Transcription regulation</keyword>
<organism evidence="9 10">
    <name type="scientific">Quillaja saponaria</name>
    <name type="common">Soap bark tree</name>
    <dbReference type="NCBI Taxonomy" id="32244"/>
    <lineage>
        <taxon>Eukaryota</taxon>
        <taxon>Viridiplantae</taxon>
        <taxon>Streptophyta</taxon>
        <taxon>Embryophyta</taxon>
        <taxon>Tracheophyta</taxon>
        <taxon>Spermatophyta</taxon>
        <taxon>Magnoliopsida</taxon>
        <taxon>eudicotyledons</taxon>
        <taxon>Gunneridae</taxon>
        <taxon>Pentapetalae</taxon>
        <taxon>rosids</taxon>
        <taxon>fabids</taxon>
        <taxon>Fabales</taxon>
        <taxon>Quillajaceae</taxon>
        <taxon>Quillaja</taxon>
    </lineage>
</organism>
<name>A0AAD7Q3F1_QUISA</name>
<dbReference type="PANTHER" id="PTHR32096">
    <property type="entry name" value="WRKY TRANSCRIPTION FACTOR 30-RELATED-RELATED"/>
    <property type="match status" value="1"/>
</dbReference>
<sequence>MADHDWDLFAVVRSCKSSTTTATTNPLTTTSTPPSDDSFTFKELNDPFSFPKLAQPTTSGFQELQQFCVPFIPTTTTCGGGIIPNSFINDFGISTAQHQLRPISTSFSPSGSSTSGFDQFHDQQQVLQQNQQQEFQSPKRNSATTLPNTQSQAPRSRKRKNQQKKMVCHVTAENLSADLWAWRKYGQKPIKGSPYPRNYYRCSSSKGCSARKQVERSTTDPDTFIITYTGEHAHPRPTHRNSLAGSTRNKLPVTQNLESRDSGSPSNTAANNPSSSSPLSPTTPLTSSAENEEAADEPISNKGLEMKIEDEDDILIPNMAASMVDDIFPGLHQFCRSSTSSSPPGGPSSSN</sequence>
<feature type="region of interest" description="Disordered" evidence="7">
    <location>
        <begin position="193"/>
        <end position="305"/>
    </location>
</feature>
<dbReference type="GO" id="GO:0003700">
    <property type="term" value="F:DNA-binding transcription factor activity"/>
    <property type="evidence" value="ECO:0007669"/>
    <property type="project" value="InterPro"/>
</dbReference>
<evidence type="ECO:0000256" key="2">
    <source>
        <dbReference type="ARBA" id="ARBA00023015"/>
    </source>
</evidence>
<accession>A0AAD7Q3F1</accession>
<dbReference type="Pfam" id="PF03106">
    <property type="entry name" value="WRKY"/>
    <property type="match status" value="1"/>
</dbReference>
<feature type="compositionally biased region" description="Polar residues" evidence="7">
    <location>
        <begin position="240"/>
        <end position="257"/>
    </location>
</feature>
<evidence type="ECO:0000313" key="10">
    <source>
        <dbReference type="Proteomes" id="UP001163823"/>
    </source>
</evidence>
<evidence type="ECO:0000313" key="9">
    <source>
        <dbReference type="EMBL" id="KAJ7974126.1"/>
    </source>
</evidence>
<feature type="region of interest" description="Disordered" evidence="7">
    <location>
        <begin position="127"/>
        <end position="165"/>
    </location>
</feature>
<dbReference type="SUPFAM" id="SSF118290">
    <property type="entry name" value="WRKY DNA-binding domain"/>
    <property type="match status" value="1"/>
</dbReference>
<keyword evidence="4" id="KW-0804">Transcription</keyword>
<reference evidence="9" key="1">
    <citation type="journal article" date="2023" name="Science">
        <title>Elucidation of the pathway for biosynthesis of saponin adjuvants from the soapbark tree.</title>
        <authorList>
            <person name="Reed J."/>
            <person name="Orme A."/>
            <person name="El-Demerdash A."/>
            <person name="Owen C."/>
            <person name="Martin L.B.B."/>
            <person name="Misra R.C."/>
            <person name="Kikuchi S."/>
            <person name="Rejzek M."/>
            <person name="Martin A.C."/>
            <person name="Harkess A."/>
            <person name="Leebens-Mack J."/>
            <person name="Louveau T."/>
            <person name="Stephenson M.J."/>
            <person name="Osbourn A."/>
        </authorList>
    </citation>
    <scope>NUCLEOTIDE SEQUENCE</scope>
    <source>
        <strain evidence="9">S10</strain>
    </source>
</reference>
<dbReference type="GO" id="GO:0000976">
    <property type="term" value="F:transcription cis-regulatory region binding"/>
    <property type="evidence" value="ECO:0007669"/>
    <property type="project" value="TreeGrafter"/>
</dbReference>
<evidence type="ECO:0000256" key="3">
    <source>
        <dbReference type="ARBA" id="ARBA00023125"/>
    </source>
</evidence>
<evidence type="ECO:0000256" key="6">
    <source>
        <dbReference type="ARBA" id="ARBA00060761"/>
    </source>
</evidence>
<keyword evidence="3" id="KW-0238">DNA-binding</keyword>
<keyword evidence="10" id="KW-1185">Reference proteome</keyword>
<dbReference type="SMART" id="SM00774">
    <property type="entry name" value="WRKY"/>
    <property type="match status" value="1"/>
</dbReference>
<keyword evidence="5" id="KW-0539">Nucleus</keyword>
<evidence type="ECO:0000259" key="8">
    <source>
        <dbReference type="PROSITE" id="PS50811"/>
    </source>
</evidence>
<dbReference type="PROSITE" id="PS50811">
    <property type="entry name" value="WRKY"/>
    <property type="match status" value="1"/>
</dbReference>
<feature type="compositionally biased region" description="Low complexity" evidence="7">
    <location>
        <begin position="127"/>
        <end position="136"/>
    </location>
</feature>
<comment type="caution">
    <text evidence="9">The sequence shown here is derived from an EMBL/GenBank/DDBJ whole genome shotgun (WGS) entry which is preliminary data.</text>
</comment>
<evidence type="ECO:0000256" key="4">
    <source>
        <dbReference type="ARBA" id="ARBA00023163"/>
    </source>
</evidence>
<dbReference type="Proteomes" id="UP001163823">
    <property type="component" value="Chromosome 3"/>
</dbReference>
<dbReference type="AlphaFoldDB" id="A0AAD7Q3F1"/>
<evidence type="ECO:0000256" key="7">
    <source>
        <dbReference type="SAM" id="MobiDB-lite"/>
    </source>
</evidence>
<dbReference type="InterPro" id="IPR044810">
    <property type="entry name" value="WRKY_plant"/>
</dbReference>
<dbReference type="InterPro" id="IPR036576">
    <property type="entry name" value="WRKY_dom_sf"/>
</dbReference>
<dbReference type="FunFam" id="2.20.25.80:FF:000007">
    <property type="entry name" value="WRKY transcription factor 22"/>
    <property type="match status" value="1"/>
</dbReference>
<comment type="subcellular location">
    <subcellularLocation>
        <location evidence="1">Nucleus</location>
    </subcellularLocation>
</comment>
<evidence type="ECO:0000256" key="5">
    <source>
        <dbReference type="ARBA" id="ARBA00023242"/>
    </source>
</evidence>